<gene>
    <name evidence="7" type="ORF">N1032_06435</name>
</gene>
<dbReference type="Gene3D" id="3.90.79.10">
    <property type="entry name" value="Nucleoside Triphosphate Pyrophosphohydrolase"/>
    <property type="match status" value="1"/>
</dbReference>
<dbReference type="PROSITE" id="PS00893">
    <property type="entry name" value="NUDIX_BOX"/>
    <property type="match status" value="1"/>
</dbReference>
<dbReference type="PRINTS" id="PR00502">
    <property type="entry name" value="NUDIXFAMILY"/>
</dbReference>
<keyword evidence="4" id="KW-0460">Magnesium</keyword>
<organism evidence="7 8">
    <name type="scientific">Herbiconiux daphne</name>
    <dbReference type="NCBI Taxonomy" id="2970914"/>
    <lineage>
        <taxon>Bacteria</taxon>
        <taxon>Bacillati</taxon>
        <taxon>Actinomycetota</taxon>
        <taxon>Actinomycetes</taxon>
        <taxon>Micrococcales</taxon>
        <taxon>Microbacteriaceae</taxon>
        <taxon>Herbiconiux</taxon>
    </lineage>
</organism>
<protein>
    <submittedName>
        <fullName evidence="7">NUDIX domain-containing protein</fullName>
    </submittedName>
</protein>
<dbReference type="PROSITE" id="PS51462">
    <property type="entry name" value="NUDIX"/>
    <property type="match status" value="1"/>
</dbReference>
<sequence length="139" mass="16122">MLLLDRADRTLLFFTRADVATHPTRWLTPGGHVEPGESHHEAAVRELFEETGLVVSDLGEPFWSRDFVAEPAPGVLRDYHEEWYLHRTAPFEPVDTNWTDDERVDVEQWRWFTLADLDETADPVEPADLRVVLRSALER</sequence>
<proteinExistence type="inferred from homology"/>
<dbReference type="PANTHER" id="PTHR43046:SF12">
    <property type="entry name" value="GDP-MANNOSE MANNOSYL HYDROLASE"/>
    <property type="match status" value="1"/>
</dbReference>
<dbReference type="PANTHER" id="PTHR43046">
    <property type="entry name" value="GDP-MANNOSE MANNOSYL HYDROLASE"/>
    <property type="match status" value="1"/>
</dbReference>
<dbReference type="SUPFAM" id="SSF55811">
    <property type="entry name" value="Nudix"/>
    <property type="match status" value="1"/>
</dbReference>
<dbReference type="CDD" id="cd04685">
    <property type="entry name" value="NUDIX_Hydrolase"/>
    <property type="match status" value="1"/>
</dbReference>
<dbReference type="InterPro" id="IPR020476">
    <property type="entry name" value="Nudix_hydrolase"/>
</dbReference>
<keyword evidence="3 5" id="KW-0378">Hydrolase</keyword>
<evidence type="ECO:0000259" key="6">
    <source>
        <dbReference type="PROSITE" id="PS51462"/>
    </source>
</evidence>
<comment type="caution">
    <text evidence="7">The sequence shown here is derived from an EMBL/GenBank/DDBJ whole genome shotgun (WGS) entry which is preliminary data.</text>
</comment>
<feature type="domain" description="Nudix hydrolase" evidence="6">
    <location>
        <begin position="1"/>
        <end position="137"/>
    </location>
</feature>
<dbReference type="InterPro" id="IPR000086">
    <property type="entry name" value="NUDIX_hydrolase_dom"/>
</dbReference>
<dbReference type="EMBL" id="JANLCJ010000002">
    <property type="protein sequence ID" value="MCS5733372.1"/>
    <property type="molecule type" value="Genomic_DNA"/>
</dbReference>
<keyword evidence="8" id="KW-1185">Reference proteome</keyword>
<dbReference type="InterPro" id="IPR015797">
    <property type="entry name" value="NUDIX_hydrolase-like_dom_sf"/>
</dbReference>
<comment type="cofactor">
    <cofactor evidence="1">
        <name>Mg(2+)</name>
        <dbReference type="ChEBI" id="CHEBI:18420"/>
    </cofactor>
</comment>
<evidence type="ECO:0000256" key="4">
    <source>
        <dbReference type="ARBA" id="ARBA00022842"/>
    </source>
</evidence>
<evidence type="ECO:0000256" key="3">
    <source>
        <dbReference type="ARBA" id="ARBA00022801"/>
    </source>
</evidence>
<evidence type="ECO:0000256" key="2">
    <source>
        <dbReference type="ARBA" id="ARBA00005582"/>
    </source>
</evidence>
<comment type="similarity">
    <text evidence="2 5">Belongs to the Nudix hydrolase family.</text>
</comment>
<dbReference type="Pfam" id="PF00293">
    <property type="entry name" value="NUDIX"/>
    <property type="match status" value="1"/>
</dbReference>
<name>A0ABT2GZL8_9MICO</name>
<accession>A0ABT2GZL8</accession>
<evidence type="ECO:0000256" key="5">
    <source>
        <dbReference type="RuleBase" id="RU003476"/>
    </source>
</evidence>
<evidence type="ECO:0000313" key="7">
    <source>
        <dbReference type="EMBL" id="MCS5733372.1"/>
    </source>
</evidence>
<reference evidence="7" key="1">
    <citation type="submission" date="2022-08" db="EMBL/GenBank/DDBJ databases">
        <authorList>
            <person name="Deng Y."/>
            <person name="Han X.-F."/>
            <person name="Zhang Y.-Q."/>
        </authorList>
    </citation>
    <scope>NUCLEOTIDE SEQUENCE</scope>
    <source>
        <strain evidence="7">CPCC 203386</strain>
    </source>
</reference>
<dbReference type="InterPro" id="IPR020084">
    <property type="entry name" value="NUDIX_hydrolase_CS"/>
</dbReference>
<dbReference type="Proteomes" id="UP001165586">
    <property type="component" value="Unassembled WGS sequence"/>
</dbReference>
<evidence type="ECO:0000256" key="1">
    <source>
        <dbReference type="ARBA" id="ARBA00001946"/>
    </source>
</evidence>
<evidence type="ECO:0000313" key="8">
    <source>
        <dbReference type="Proteomes" id="UP001165586"/>
    </source>
</evidence>